<comment type="caution">
    <text evidence="3">The sequence shown here is derived from an EMBL/GenBank/DDBJ whole genome shotgun (WGS) entry which is preliminary data.</text>
</comment>
<dbReference type="Gene3D" id="3.40.640.10">
    <property type="entry name" value="Type I PLP-dependent aspartate aminotransferase-like (Major domain)"/>
    <property type="match status" value="1"/>
</dbReference>
<keyword evidence="3" id="KW-0032">Aminotransferase</keyword>
<dbReference type="SUPFAM" id="SSF53383">
    <property type="entry name" value="PLP-dependent transferases"/>
    <property type="match status" value="1"/>
</dbReference>
<accession>A0ABS0YTX2</accession>
<protein>
    <submittedName>
        <fullName evidence="3">DegT/DnrJ/EryC1/StrS family aminotransferase</fullName>
    </submittedName>
</protein>
<organism evidence="3 4">
    <name type="scientific">Geomonas propionica</name>
    <dbReference type="NCBI Taxonomy" id="2798582"/>
    <lineage>
        <taxon>Bacteria</taxon>
        <taxon>Pseudomonadati</taxon>
        <taxon>Thermodesulfobacteriota</taxon>
        <taxon>Desulfuromonadia</taxon>
        <taxon>Geobacterales</taxon>
        <taxon>Geobacteraceae</taxon>
        <taxon>Geomonas</taxon>
    </lineage>
</organism>
<dbReference type="Pfam" id="PF01041">
    <property type="entry name" value="DegT_DnrJ_EryC1"/>
    <property type="match status" value="1"/>
</dbReference>
<dbReference type="InterPro" id="IPR015422">
    <property type="entry name" value="PyrdxlP-dep_Trfase_small"/>
</dbReference>
<dbReference type="Gene3D" id="3.90.1150.10">
    <property type="entry name" value="Aspartate Aminotransferase, domain 1"/>
    <property type="match status" value="1"/>
</dbReference>
<keyword evidence="3" id="KW-0808">Transferase</keyword>
<evidence type="ECO:0000313" key="3">
    <source>
        <dbReference type="EMBL" id="MBJ6801420.1"/>
    </source>
</evidence>
<dbReference type="PANTHER" id="PTHR30244:SF34">
    <property type="entry name" value="DTDP-4-AMINO-4,6-DIDEOXYGALACTOSE TRANSAMINASE"/>
    <property type="match status" value="1"/>
</dbReference>
<evidence type="ECO:0000313" key="4">
    <source>
        <dbReference type="Proteomes" id="UP000641025"/>
    </source>
</evidence>
<dbReference type="EMBL" id="JAEMHK010000011">
    <property type="protein sequence ID" value="MBJ6801420.1"/>
    <property type="molecule type" value="Genomic_DNA"/>
</dbReference>
<evidence type="ECO:0000256" key="1">
    <source>
        <dbReference type="ARBA" id="ARBA00037999"/>
    </source>
</evidence>
<gene>
    <name evidence="3" type="ORF">JFN90_14895</name>
</gene>
<name>A0ABS0YTX2_9BACT</name>
<dbReference type="GO" id="GO:0008483">
    <property type="term" value="F:transaminase activity"/>
    <property type="evidence" value="ECO:0007669"/>
    <property type="project" value="UniProtKB-KW"/>
</dbReference>
<keyword evidence="4" id="KW-1185">Reference proteome</keyword>
<dbReference type="PIRSF" id="PIRSF000390">
    <property type="entry name" value="PLP_StrS"/>
    <property type="match status" value="1"/>
</dbReference>
<keyword evidence="2" id="KW-0663">Pyridoxal phosphate</keyword>
<proteinExistence type="inferred from homology"/>
<dbReference type="PANTHER" id="PTHR30244">
    <property type="entry name" value="TRANSAMINASE"/>
    <property type="match status" value="1"/>
</dbReference>
<sequence length="397" mass="42736">MRIGRTLPPAAAPLSLKEILSGLAALLPGAAARERFEAELREYYRVPHVFLLSSGKAALAVILLALKELNPDRDEVLVPAYTCYSVPAAVIRAGLKVRPCDIDPQTLDYDWSRVGEAMAGGRLLGAVSTHLFGLPADVERLKRMAAGHGVTVIEDAAQAMGGEVGGRKIGTLGDVALFSLGRGKALSTVSGGIILTGSDELGEAIAGVVGVLPVEGCHENLKNISYALALLVLVRPNFFWLPKAIAILKLGETIFDASFELKRLGDFQAGLSNGWQEKIAALRETRLKSVMAMITAGVCGPVISNHCAPNIIKFPILVNDVDARGRLLLQSELLGLGISAVYPGTVPKIPELKDRYDETEFPHAEYVAKRIVTLPVNPYVTSSDIKRIYELYRQYSD</sequence>
<dbReference type="InterPro" id="IPR015421">
    <property type="entry name" value="PyrdxlP-dep_Trfase_major"/>
</dbReference>
<dbReference type="InterPro" id="IPR000653">
    <property type="entry name" value="DegT/StrS_aminotransferase"/>
</dbReference>
<evidence type="ECO:0000256" key="2">
    <source>
        <dbReference type="RuleBase" id="RU004508"/>
    </source>
</evidence>
<reference evidence="3 4" key="1">
    <citation type="submission" date="2020-12" db="EMBL/GenBank/DDBJ databases">
        <title>Geomonas sp. Red259, isolated from paddy soil.</title>
        <authorList>
            <person name="Xu Z."/>
            <person name="Zhang Z."/>
            <person name="Masuda Y."/>
            <person name="Itoh H."/>
            <person name="Senoo K."/>
        </authorList>
    </citation>
    <scope>NUCLEOTIDE SEQUENCE [LARGE SCALE GENOMIC DNA]</scope>
    <source>
        <strain evidence="3 4">Red259</strain>
    </source>
</reference>
<dbReference type="RefSeq" id="WP_199395913.1">
    <property type="nucleotide sequence ID" value="NZ_JAEMHK010000011.1"/>
</dbReference>
<comment type="similarity">
    <text evidence="1 2">Belongs to the DegT/DnrJ/EryC1 family.</text>
</comment>
<dbReference type="Proteomes" id="UP000641025">
    <property type="component" value="Unassembled WGS sequence"/>
</dbReference>
<dbReference type="InterPro" id="IPR015424">
    <property type="entry name" value="PyrdxlP-dep_Trfase"/>
</dbReference>